<evidence type="ECO:0000256" key="6">
    <source>
        <dbReference type="SAM" id="MobiDB-lite"/>
    </source>
</evidence>
<proteinExistence type="predicted"/>
<evidence type="ECO:0000313" key="9">
    <source>
        <dbReference type="EMBL" id="MDT0268026.1"/>
    </source>
</evidence>
<feature type="compositionally biased region" description="Pro residues" evidence="6">
    <location>
        <begin position="797"/>
        <end position="809"/>
    </location>
</feature>
<dbReference type="EC" id="2.7.13.3" evidence="2"/>
<dbReference type="PANTHER" id="PTHR45436">
    <property type="entry name" value="SENSOR HISTIDINE KINASE YKOH"/>
    <property type="match status" value="1"/>
</dbReference>
<protein>
    <recommendedName>
        <fullName evidence="2">histidine kinase</fullName>
        <ecNumber evidence="2">2.7.13.3</ecNumber>
    </recommendedName>
</protein>
<evidence type="ECO:0000256" key="1">
    <source>
        <dbReference type="ARBA" id="ARBA00000085"/>
    </source>
</evidence>
<organism evidence="9 10">
    <name type="scientific">Streptomyces chisholmiae</name>
    <dbReference type="NCBI Taxonomy" id="3075540"/>
    <lineage>
        <taxon>Bacteria</taxon>
        <taxon>Bacillati</taxon>
        <taxon>Actinomycetota</taxon>
        <taxon>Actinomycetes</taxon>
        <taxon>Kitasatosporales</taxon>
        <taxon>Streptomycetaceae</taxon>
        <taxon>Streptomyces</taxon>
    </lineage>
</organism>
<comment type="caution">
    <text evidence="9">The sequence shown here is derived from an EMBL/GenBank/DDBJ whole genome shotgun (WGS) entry which is preliminary data.</text>
</comment>
<dbReference type="SUPFAM" id="SSF55874">
    <property type="entry name" value="ATPase domain of HSP90 chaperone/DNA topoisomerase II/histidine kinase"/>
    <property type="match status" value="1"/>
</dbReference>
<keyword evidence="10" id="KW-1185">Reference proteome</keyword>
<name>A0ABU2JTD7_9ACTN</name>
<dbReference type="Gene3D" id="3.30.565.10">
    <property type="entry name" value="Histidine kinase-like ATPase, C-terminal domain"/>
    <property type="match status" value="1"/>
</dbReference>
<keyword evidence="7" id="KW-0812">Transmembrane</keyword>
<accession>A0ABU2JTD7</accession>
<dbReference type="Proteomes" id="UP001183410">
    <property type="component" value="Unassembled WGS sequence"/>
</dbReference>
<evidence type="ECO:0000256" key="4">
    <source>
        <dbReference type="ARBA" id="ARBA00022679"/>
    </source>
</evidence>
<keyword evidence="4" id="KW-0808">Transferase</keyword>
<sequence>MSGIRDRRRDPRTSRRSLRVALVLPVLIAALALTGLWGWAAAGLVAESLRLSSDADRAESVGDPTRDLIGALQEERRATAAWLAEENDAQDALGSARDTTDDAAERFRTARSSLASGSSTTRGWAGRLDGSLGELAQHREAVDDGQLSGPEVYRAYTDTTGEAIALLGAAHRIDDGKLAYRAGAATDLARFAESLSQQDALLHLAEGSDADQEAVRQAFAQAIALQHDTRTALDATDLPQGQADAYASLLETAQVGELLAVETPADDGATALPAGAQGWREAAETTGAELWLLSGDSFDSVSSEADSRATRLLLGVVLGTVLAVAALAAALVLTLRAVRSLLGRLGALRAGADEMSDTTLPQLVERLGREGRSEPPAAPAEQAWGDDEVGQLAEALHRQRQQVVDTIVQQARGREGSETVFLGLARRTQILINRIIPKLDKLEREHQDSRLLKDIFAVDHLATRVRRHTENLLILGGALPGRRWGEPVPIYEVMRSAISETEDYSRVEAPPAPRISLTGRAVADVVHLLAELIENGTSFSPPDTKVSVSAQTVARGRVAVEIIDRGLGMSEAEYTRLNNLLADPPKLDMMTLGEAPRLGLFVVARLAKRHNLEVVLRSSPYGGTLAVVLLPNELLEEGSSILSGIMGEAARGAADADAAEAAEPTAQETTQAFSALTDQAEPGFPEPHRPIGSGLDPAPALDADRSGRPDYGHGLLDEQPAPPRYQEEPTYQGEPTPAADEGHTFAGDQAVAPQHQPTTGPAVPHDVETEALPHPPTVYDDSGYPAYGGAGLLPSTPSTPTPASTPNPPRSERPTPDLPKPAPSTRPNQSTRPTGPRAPLSVPERGESGLPLRPTPHGSAIDKAVRTTEDMPRAHSDVTPPATEVPRRTIEATPASADGSKPPLKLPVRVRGERLAEQLRAEAHLRPGQDDEDLSRPLSPGRAGATMAAIQSGNKRARAVSPGLPAEGHDPQAQPAGLDADAEGTARKDQR</sequence>
<comment type="catalytic activity">
    <reaction evidence="1">
        <text>ATP + protein L-histidine = ADP + protein N-phospho-L-histidine.</text>
        <dbReference type="EC" id="2.7.13.3"/>
    </reaction>
</comment>
<keyword evidence="5" id="KW-0418">Kinase</keyword>
<dbReference type="SMART" id="SM00387">
    <property type="entry name" value="HATPase_c"/>
    <property type="match status" value="1"/>
</dbReference>
<dbReference type="Pfam" id="PF02518">
    <property type="entry name" value="HATPase_c"/>
    <property type="match status" value="1"/>
</dbReference>
<keyword evidence="7" id="KW-0472">Membrane</keyword>
<feature type="domain" description="Histidine kinase/HSP90-like ATPase" evidence="8">
    <location>
        <begin position="520"/>
        <end position="634"/>
    </location>
</feature>
<dbReference type="RefSeq" id="WP_311668111.1">
    <property type="nucleotide sequence ID" value="NZ_JAVREO010000009.1"/>
</dbReference>
<dbReference type="InterPro" id="IPR003594">
    <property type="entry name" value="HATPase_dom"/>
</dbReference>
<evidence type="ECO:0000256" key="5">
    <source>
        <dbReference type="ARBA" id="ARBA00022777"/>
    </source>
</evidence>
<evidence type="ECO:0000313" key="10">
    <source>
        <dbReference type="Proteomes" id="UP001183410"/>
    </source>
</evidence>
<feature type="transmembrane region" description="Helical" evidence="7">
    <location>
        <begin position="20"/>
        <end position="40"/>
    </location>
</feature>
<dbReference type="InterPro" id="IPR013587">
    <property type="entry name" value="Nitrate/nitrite_sensing"/>
</dbReference>
<evidence type="ECO:0000256" key="3">
    <source>
        <dbReference type="ARBA" id="ARBA00022553"/>
    </source>
</evidence>
<evidence type="ECO:0000256" key="2">
    <source>
        <dbReference type="ARBA" id="ARBA00012438"/>
    </source>
</evidence>
<evidence type="ECO:0000256" key="7">
    <source>
        <dbReference type="SAM" id="Phobius"/>
    </source>
</evidence>
<feature type="compositionally biased region" description="Basic and acidic residues" evidence="6">
    <location>
        <begin position="863"/>
        <end position="876"/>
    </location>
</feature>
<feature type="region of interest" description="Disordered" evidence="6">
    <location>
        <begin position="679"/>
        <end position="991"/>
    </location>
</feature>
<dbReference type="InterPro" id="IPR036890">
    <property type="entry name" value="HATPase_C_sf"/>
</dbReference>
<keyword evidence="7" id="KW-1133">Transmembrane helix</keyword>
<dbReference type="InterPro" id="IPR050428">
    <property type="entry name" value="TCS_sensor_his_kinase"/>
</dbReference>
<gene>
    <name evidence="9" type="ORF">RM844_17230</name>
</gene>
<reference evidence="10" key="1">
    <citation type="submission" date="2023-07" db="EMBL/GenBank/DDBJ databases">
        <title>30 novel species of actinomycetes from the DSMZ collection.</title>
        <authorList>
            <person name="Nouioui I."/>
        </authorList>
    </citation>
    <scope>NUCLEOTIDE SEQUENCE [LARGE SCALE GENOMIC DNA]</scope>
    <source>
        <strain evidence="10">DSM 44915</strain>
    </source>
</reference>
<dbReference type="Pfam" id="PF08376">
    <property type="entry name" value="NIT"/>
    <property type="match status" value="1"/>
</dbReference>
<dbReference type="EMBL" id="JAVREO010000009">
    <property type="protein sequence ID" value="MDT0268026.1"/>
    <property type="molecule type" value="Genomic_DNA"/>
</dbReference>
<evidence type="ECO:0000259" key="8">
    <source>
        <dbReference type="SMART" id="SM00387"/>
    </source>
</evidence>
<feature type="compositionally biased region" description="Basic and acidic residues" evidence="6">
    <location>
        <begin position="702"/>
        <end position="711"/>
    </location>
</feature>
<dbReference type="PANTHER" id="PTHR45436:SF5">
    <property type="entry name" value="SENSOR HISTIDINE KINASE TRCS"/>
    <property type="match status" value="1"/>
</dbReference>
<keyword evidence="3" id="KW-0597">Phosphoprotein</keyword>
<feature type="compositionally biased region" description="Basic and acidic residues" evidence="6">
    <location>
        <begin position="910"/>
        <end position="929"/>
    </location>
</feature>